<evidence type="ECO:0000313" key="2">
    <source>
        <dbReference type="Proteomes" id="UP000003254"/>
    </source>
</evidence>
<dbReference type="EMBL" id="ABOU02000037">
    <property type="protein sequence ID" value="EDY32503.1"/>
    <property type="molecule type" value="Genomic_DNA"/>
</dbReference>
<evidence type="ECO:0000313" key="1">
    <source>
        <dbReference type="EMBL" id="EDY32503.1"/>
    </source>
</evidence>
<dbReference type="eggNOG" id="COG0732">
    <property type="taxonomic scope" value="Bacteria"/>
</dbReference>
<name>B5CQE0_9FIRM</name>
<dbReference type="Proteomes" id="UP000003254">
    <property type="component" value="Unassembled WGS sequence"/>
</dbReference>
<keyword evidence="2" id="KW-1185">Reference proteome</keyword>
<protein>
    <submittedName>
        <fullName evidence="1">Uncharacterized protein</fullName>
    </submittedName>
</protein>
<dbReference type="eggNOG" id="COG3385">
    <property type="taxonomic scope" value="Bacteria"/>
</dbReference>
<gene>
    <name evidence="1" type="ORF">RUMLAC_01685</name>
</gene>
<sequence length="127" mass="14486">MANFTSNTYTLKRKILTFSNKISKQLSKPDRKFTADITYGMLASQSCLLTDVVDQLHEDSKKINIVDRLSRHLDKGTPGKAAVIDEIDDTHISKIPIPLLRNHDVQEKINTLALEANKKRYEAYKLE</sequence>
<reference evidence="1 2" key="1">
    <citation type="submission" date="2008-08" db="EMBL/GenBank/DDBJ databases">
        <title>Draft genome sequence of Ruminococcus lactaris ATCC 29176.</title>
        <authorList>
            <person name="Sudarsanam P."/>
            <person name="Ley R."/>
            <person name="Guruge J."/>
            <person name="Turnbaugh P.J."/>
            <person name="Mahowald M."/>
            <person name="Liep D."/>
            <person name="Gordon J."/>
        </authorList>
    </citation>
    <scope>NUCLEOTIDE SEQUENCE [LARGE SCALE GENOMIC DNA]</scope>
    <source>
        <strain evidence="1 2">ATCC 29176</strain>
    </source>
</reference>
<accession>B5CQE0</accession>
<proteinExistence type="predicted"/>
<organism evidence="1 2">
    <name type="scientific">[Ruminococcus] lactaris ATCC 29176</name>
    <dbReference type="NCBI Taxonomy" id="471875"/>
    <lineage>
        <taxon>Bacteria</taxon>
        <taxon>Bacillati</taxon>
        <taxon>Bacillota</taxon>
        <taxon>Clostridia</taxon>
        <taxon>Lachnospirales</taxon>
        <taxon>Lachnospiraceae</taxon>
        <taxon>Mediterraneibacter</taxon>
    </lineage>
</organism>
<dbReference type="GeneID" id="77334939"/>
<dbReference type="HOGENOM" id="CLU_1968941_0_0_9"/>
<dbReference type="RefSeq" id="WP_005611673.1">
    <property type="nucleotide sequence ID" value="NZ_CP102292.1"/>
</dbReference>
<comment type="caution">
    <text evidence="1">The sequence shown here is derived from an EMBL/GenBank/DDBJ whole genome shotgun (WGS) entry which is preliminary data.</text>
</comment>
<dbReference type="AlphaFoldDB" id="B5CQE0"/>
<reference evidence="1 2" key="2">
    <citation type="submission" date="2008-08" db="EMBL/GenBank/DDBJ databases">
        <authorList>
            <person name="Fulton L."/>
            <person name="Clifton S."/>
            <person name="Fulton B."/>
            <person name="Xu J."/>
            <person name="Minx P."/>
            <person name="Pepin K.H."/>
            <person name="Johnson M."/>
            <person name="Bhonagiri V."/>
            <person name="Nash W.E."/>
            <person name="Mardis E.R."/>
            <person name="Wilson R.K."/>
        </authorList>
    </citation>
    <scope>NUCLEOTIDE SEQUENCE [LARGE SCALE GENOMIC DNA]</scope>
    <source>
        <strain evidence="1 2">ATCC 29176</strain>
    </source>
</reference>